<dbReference type="SUPFAM" id="SSF52266">
    <property type="entry name" value="SGNH hydrolase"/>
    <property type="match status" value="1"/>
</dbReference>
<name>A0A8J2XK83_9MICO</name>
<feature type="domain" description="SGNH hydrolase-type esterase" evidence="1">
    <location>
        <begin position="11"/>
        <end position="166"/>
    </location>
</feature>
<gene>
    <name evidence="2" type="ORF">GCM10011333_07950</name>
</gene>
<reference evidence="2" key="1">
    <citation type="journal article" date="2014" name="Int. J. Syst. Evol. Microbiol.">
        <title>Complete genome sequence of Corynebacterium casei LMG S-19264T (=DSM 44701T), isolated from a smear-ripened cheese.</title>
        <authorList>
            <consortium name="US DOE Joint Genome Institute (JGI-PGF)"/>
            <person name="Walter F."/>
            <person name="Albersmeier A."/>
            <person name="Kalinowski J."/>
            <person name="Ruckert C."/>
        </authorList>
    </citation>
    <scope>NUCLEOTIDE SEQUENCE</scope>
    <source>
        <strain evidence="2">CGMCC 1.12785</strain>
    </source>
</reference>
<dbReference type="Pfam" id="PF13472">
    <property type="entry name" value="Lipase_GDSL_2"/>
    <property type="match status" value="1"/>
</dbReference>
<keyword evidence="3" id="KW-1185">Reference proteome</keyword>
<dbReference type="InterPro" id="IPR036514">
    <property type="entry name" value="SGNH_hydro_sf"/>
</dbReference>
<comment type="caution">
    <text evidence="2">The sequence shown here is derived from an EMBL/GenBank/DDBJ whole genome shotgun (WGS) entry which is preliminary data.</text>
</comment>
<protein>
    <submittedName>
        <fullName evidence="2">Lysophospholipase</fullName>
    </submittedName>
</protein>
<dbReference type="InterPro" id="IPR013830">
    <property type="entry name" value="SGNH_hydro"/>
</dbReference>
<evidence type="ECO:0000313" key="2">
    <source>
        <dbReference type="EMBL" id="GGA07621.1"/>
    </source>
</evidence>
<dbReference type="AlphaFoldDB" id="A0A8J2XK83"/>
<sequence length="199" mass="21593">MTQPATIVIAGDELVAGEGDPRALGWTGRVQARTLPLLPEARFLTLAVPGETSQQLAKRCMPEVQRRLDPERRNLLVLAPGAGDVRTQASLARSRLNLANVLDEALALEISTFVVGPAPVGDDVLNEQIGTLSSGFADVATRRGVPYVDAFRPLQRHEAWLRDVRTGTPGVPGQEGYGLLAWLVLHRGWHSWLGLPEQV</sequence>
<dbReference type="RefSeq" id="WP_188549637.1">
    <property type="nucleotide sequence ID" value="NZ_BMFY01000003.1"/>
</dbReference>
<dbReference type="Gene3D" id="3.40.50.1110">
    <property type="entry name" value="SGNH hydrolase"/>
    <property type="match status" value="1"/>
</dbReference>
<reference evidence="2" key="2">
    <citation type="submission" date="2020-09" db="EMBL/GenBank/DDBJ databases">
        <authorList>
            <person name="Sun Q."/>
            <person name="Zhou Y."/>
        </authorList>
    </citation>
    <scope>NUCLEOTIDE SEQUENCE</scope>
    <source>
        <strain evidence="2">CGMCC 1.12785</strain>
    </source>
</reference>
<dbReference type="Proteomes" id="UP000616114">
    <property type="component" value="Unassembled WGS sequence"/>
</dbReference>
<dbReference type="EMBL" id="BMFY01000003">
    <property type="protein sequence ID" value="GGA07621.1"/>
    <property type="molecule type" value="Genomic_DNA"/>
</dbReference>
<organism evidence="2 3">
    <name type="scientific">Sediminivirga luteola</name>
    <dbReference type="NCBI Taxonomy" id="1774748"/>
    <lineage>
        <taxon>Bacteria</taxon>
        <taxon>Bacillati</taxon>
        <taxon>Actinomycetota</taxon>
        <taxon>Actinomycetes</taxon>
        <taxon>Micrococcales</taxon>
        <taxon>Brevibacteriaceae</taxon>
        <taxon>Sediminivirga</taxon>
    </lineage>
</organism>
<proteinExistence type="predicted"/>
<evidence type="ECO:0000259" key="1">
    <source>
        <dbReference type="Pfam" id="PF13472"/>
    </source>
</evidence>
<evidence type="ECO:0000313" key="3">
    <source>
        <dbReference type="Proteomes" id="UP000616114"/>
    </source>
</evidence>
<accession>A0A8J2XK83</accession>